<dbReference type="RefSeq" id="WP_008835978.1">
    <property type="nucleotide sequence ID" value="NZ_AHAM01000087.1"/>
</dbReference>
<keyword evidence="2" id="KW-1185">Reference proteome</keyword>
<dbReference type="Proteomes" id="UP000003250">
    <property type="component" value="Unassembled WGS sequence"/>
</dbReference>
<name>H0HQB7_9HYPH</name>
<dbReference type="EMBL" id="AHAM01000087">
    <property type="protein sequence ID" value="EHK57089.1"/>
    <property type="molecule type" value="Genomic_DNA"/>
</dbReference>
<evidence type="ECO:0000313" key="2">
    <source>
        <dbReference type="Proteomes" id="UP000003250"/>
    </source>
</evidence>
<dbReference type="OrthoDB" id="7872932at2"/>
<sequence length="162" mass="18086">MRARRILAIAAASGKVGFVYFSGGDLHDWGLSAKASRGIDQAFNQAKAWLTYYRPDLLIIEYVDEGTRKGKHTRSLIEAVKGAANELNINCVGVVRRSRFPNKYVEAAALVQEFPQIEPWLPKPRKIWEPEPRNIIYFEALALAKEWLAARQTGQGSAGGEN</sequence>
<dbReference type="PATRIC" id="fig|1107882.3.peg.2307"/>
<protein>
    <submittedName>
        <fullName evidence="1">Uncharacterized protein</fullName>
    </submittedName>
</protein>
<proteinExistence type="predicted"/>
<evidence type="ECO:0000313" key="1">
    <source>
        <dbReference type="EMBL" id="EHK57089.1"/>
    </source>
</evidence>
<reference evidence="1 2" key="1">
    <citation type="journal article" date="2012" name="J. Bacteriol.">
        <title>Draft Genome Sequence of Mesorhizobium alhagi CCNWXJ12-2T, a Novel Salt-Resistant Species Isolated from the Desert of Northwestern China.</title>
        <authorList>
            <person name="Zhou M."/>
            <person name="Chen W."/>
            <person name="Chen H."/>
            <person name="Wei G."/>
        </authorList>
    </citation>
    <scope>NUCLEOTIDE SEQUENCE [LARGE SCALE GENOMIC DNA]</scope>
    <source>
        <strain evidence="1 2">CCNWXJ12-2</strain>
    </source>
</reference>
<dbReference type="AlphaFoldDB" id="H0HQB7"/>
<accession>H0HQB7</accession>
<organism evidence="1 2">
    <name type="scientific">Mesorhizobium alhagi CCNWXJ12-2</name>
    <dbReference type="NCBI Taxonomy" id="1107882"/>
    <lineage>
        <taxon>Bacteria</taxon>
        <taxon>Pseudomonadati</taxon>
        <taxon>Pseudomonadota</taxon>
        <taxon>Alphaproteobacteria</taxon>
        <taxon>Hyphomicrobiales</taxon>
        <taxon>Phyllobacteriaceae</taxon>
        <taxon>Allomesorhizobium</taxon>
    </lineage>
</organism>
<gene>
    <name evidence="1" type="ORF">MAXJ12_11737</name>
</gene>